<dbReference type="SUPFAM" id="SSF56112">
    <property type="entry name" value="Protein kinase-like (PK-like)"/>
    <property type="match status" value="1"/>
</dbReference>
<keyword evidence="7" id="KW-0472">Membrane</keyword>
<dbReference type="Proteomes" id="UP000284621">
    <property type="component" value="Unassembled WGS sequence"/>
</dbReference>
<organism evidence="10 11">
    <name type="scientific">Anaerobutyricum hallii</name>
    <dbReference type="NCBI Taxonomy" id="39488"/>
    <lineage>
        <taxon>Bacteria</taxon>
        <taxon>Bacillati</taxon>
        <taxon>Bacillota</taxon>
        <taxon>Clostridia</taxon>
        <taxon>Lachnospirales</taxon>
        <taxon>Lachnospiraceae</taxon>
        <taxon>Anaerobutyricum</taxon>
    </lineage>
</organism>
<keyword evidence="2" id="KW-0808">Transferase</keyword>
<feature type="compositionally biased region" description="Low complexity" evidence="6">
    <location>
        <begin position="730"/>
        <end position="786"/>
    </location>
</feature>
<dbReference type="InterPro" id="IPR000719">
    <property type="entry name" value="Prot_kinase_dom"/>
</dbReference>
<dbReference type="PANTHER" id="PTHR24351">
    <property type="entry name" value="RIBOSOMAL PROTEIN S6 KINASE"/>
    <property type="match status" value="1"/>
</dbReference>
<dbReference type="Pfam" id="PF03793">
    <property type="entry name" value="PASTA"/>
    <property type="match status" value="2"/>
</dbReference>
<comment type="caution">
    <text evidence="10">The sequence shown here is derived from an EMBL/GenBank/DDBJ whole genome shotgun (WGS) entry which is preliminary data.</text>
</comment>
<evidence type="ECO:0000256" key="5">
    <source>
        <dbReference type="ARBA" id="ARBA00022840"/>
    </source>
</evidence>
<keyword evidence="4" id="KW-0418">Kinase</keyword>
<evidence type="ECO:0000256" key="4">
    <source>
        <dbReference type="ARBA" id="ARBA00022777"/>
    </source>
</evidence>
<protein>
    <submittedName>
        <fullName evidence="10">PASTA domain-containing protein</fullName>
    </submittedName>
</protein>
<keyword evidence="7" id="KW-0812">Transmembrane</keyword>
<dbReference type="RefSeq" id="WP_118380770.1">
    <property type="nucleotide sequence ID" value="NZ_CABJFJ010000004.1"/>
</dbReference>
<dbReference type="Pfam" id="PF00069">
    <property type="entry name" value="Pkinase"/>
    <property type="match status" value="1"/>
</dbReference>
<feature type="transmembrane region" description="Helical" evidence="7">
    <location>
        <begin position="362"/>
        <end position="383"/>
    </location>
</feature>
<evidence type="ECO:0000259" key="9">
    <source>
        <dbReference type="PROSITE" id="PS51178"/>
    </source>
</evidence>
<feature type="domain" description="PASTA" evidence="9">
    <location>
        <begin position="401"/>
        <end position="470"/>
    </location>
</feature>
<dbReference type="GO" id="GO:0004674">
    <property type="term" value="F:protein serine/threonine kinase activity"/>
    <property type="evidence" value="ECO:0007669"/>
    <property type="project" value="UniProtKB-KW"/>
</dbReference>
<evidence type="ECO:0000256" key="1">
    <source>
        <dbReference type="ARBA" id="ARBA00022527"/>
    </source>
</evidence>
<dbReference type="GO" id="GO:0005524">
    <property type="term" value="F:ATP binding"/>
    <property type="evidence" value="ECO:0007669"/>
    <property type="project" value="UniProtKB-KW"/>
</dbReference>
<dbReference type="AlphaFoldDB" id="A0A414B7I0"/>
<dbReference type="Gene3D" id="1.10.510.10">
    <property type="entry name" value="Transferase(Phosphotransferase) domain 1"/>
    <property type="match status" value="1"/>
</dbReference>
<keyword evidence="5" id="KW-0067">ATP-binding</keyword>
<gene>
    <name evidence="10" type="ORF">DW833_04995</name>
</gene>
<dbReference type="Gene3D" id="3.30.200.20">
    <property type="entry name" value="Phosphorylase Kinase, domain 1"/>
    <property type="match status" value="1"/>
</dbReference>
<sequence length="786" mass="86168">MSGKRCMGCMNEQKAQYTVCPYCGLKAETAPDPSQIRPGTVLAQRYEVGFALKIGLYTITYIAYDLQREEKVIVKEYYPSQLCSRVDGGNRIGIRAGGEQKTFYERGFTQFLKEAKDLHSVSVPFLIPVQDVFTENATAYMVMPYLNGKTLEEAIAEKKRFSITETLALMMPVMDITDRLHQKGILHLNIHPGNIFLVDSGEVILMDSGRYSRSFVDAPMETIGENSRYQAPEIRNLHEKIDGSVDVYSICAIMYEMITGTEIEDGASRITKDTVKSPLSRRVKVTANQDAILMNGLALHSKNRINSVEKLMKSFVSIRPVQKVEEPAAVQKKKAPERRPVERARHEKKAGSSSGSGGMLRIVLPCVLVLCIAVGGFIAFGHFKGKNTANMTQKENVTSNTEKTAPVPNVSNQTTYEKAKKAAQDAGFKLKRTDAEKVQEGEKTDIVTKQDPEPGTVAEIGSTISVTVTASNITLDNDDVLGPDVKILNYELSKDDKNILNNVFNIYSSEIESNIIPGYLLRICKGSSDDQKYSLNMNSEILKYSKITLVYSAGKTDITEGQDAGISVKELLQNNIQEALDKAENGGFYVGISQTADYKTKDVAHLGDAYMIKKLNANGKEVKMQDDDEIQTGDKILLCLSRGPKRIKINGKYLTKDTYSGEDYESAKKALEKAGVTVKDTESVYDEDIPKGNVISISLYKNKCSYEQNQIEKSQRGGFHEGDSVVVTVSAGPEPTTTETSEPTRSTGGSGSSGSSSKKSAGSSSKSSSKSSSGKSTTKTLPSKGY</sequence>
<keyword evidence="7" id="KW-1133">Transmembrane helix</keyword>
<evidence type="ECO:0000313" key="10">
    <source>
        <dbReference type="EMBL" id="RHC66498.1"/>
    </source>
</evidence>
<feature type="region of interest" description="Disordered" evidence="6">
    <location>
        <begin position="728"/>
        <end position="786"/>
    </location>
</feature>
<dbReference type="Gene3D" id="3.30.10.20">
    <property type="match status" value="2"/>
</dbReference>
<dbReference type="SMART" id="SM00220">
    <property type="entry name" value="S_TKc"/>
    <property type="match status" value="1"/>
</dbReference>
<dbReference type="PROSITE" id="PS51178">
    <property type="entry name" value="PASTA"/>
    <property type="match status" value="1"/>
</dbReference>
<evidence type="ECO:0000256" key="7">
    <source>
        <dbReference type="SAM" id="Phobius"/>
    </source>
</evidence>
<dbReference type="InterPro" id="IPR011009">
    <property type="entry name" value="Kinase-like_dom_sf"/>
</dbReference>
<evidence type="ECO:0000313" key="11">
    <source>
        <dbReference type="Proteomes" id="UP000284621"/>
    </source>
</evidence>
<feature type="domain" description="Protein kinase" evidence="8">
    <location>
        <begin position="46"/>
        <end position="316"/>
    </location>
</feature>
<evidence type="ECO:0000256" key="6">
    <source>
        <dbReference type="SAM" id="MobiDB-lite"/>
    </source>
</evidence>
<feature type="region of interest" description="Disordered" evidence="6">
    <location>
        <begin position="326"/>
        <end position="355"/>
    </location>
</feature>
<dbReference type="CDD" id="cd06577">
    <property type="entry name" value="PASTA_pknB"/>
    <property type="match status" value="2"/>
</dbReference>
<name>A0A414B7I0_9FIRM</name>
<accession>A0A414B7I0</accession>
<dbReference type="EMBL" id="QSID01000004">
    <property type="protein sequence ID" value="RHC66498.1"/>
    <property type="molecule type" value="Genomic_DNA"/>
</dbReference>
<evidence type="ECO:0000256" key="3">
    <source>
        <dbReference type="ARBA" id="ARBA00022741"/>
    </source>
</evidence>
<proteinExistence type="predicted"/>
<dbReference type="PROSITE" id="PS50011">
    <property type="entry name" value="PROTEIN_KINASE_DOM"/>
    <property type="match status" value="1"/>
</dbReference>
<keyword evidence="11" id="KW-1185">Reference proteome</keyword>
<dbReference type="SMART" id="SM00740">
    <property type="entry name" value="PASTA"/>
    <property type="match status" value="2"/>
</dbReference>
<reference evidence="10 11" key="1">
    <citation type="submission" date="2018-08" db="EMBL/GenBank/DDBJ databases">
        <title>A genome reference for cultivated species of the human gut microbiota.</title>
        <authorList>
            <person name="Zou Y."/>
            <person name="Xue W."/>
            <person name="Luo G."/>
        </authorList>
    </citation>
    <scope>NUCLEOTIDE SEQUENCE [LARGE SCALE GENOMIC DNA]</scope>
    <source>
        <strain evidence="10 11">AM34-3LB</strain>
    </source>
</reference>
<evidence type="ECO:0000259" key="8">
    <source>
        <dbReference type="PROSITE" id="PS50011"/>
    </source>
</evidence>
<keyword evidence="1" id="KW-0723">Serine/threonine-protein kinase</keyword>
<evidence type="ECO:0000256" key="2">
    <source>
        <dbReference type="ARBA" id="ARBA00022679"/>
    </source>
</evidence>
<dbReference type="InterPro" id="IPR005543">
    <property type="entry name" value="PASTA_dom"/>
</dbReference>
<keyword evidence="3" id="KW-0547">Nucleotide-binding</keyword>